<accession>A0A8T0JDF6</accession>
<organism evidence="1 2">
    <name type="scientific">Phaseolus angularis</name>
    <name type="common">Azuki bean</name>
    <name type="synonym">Vigna angularis</name>
    <dbReference type="NCBI Taxonomy" id="3914"/>
    <lineage>
        <taxon>Eukaryota</taxon>
        <taxon>Viridiplantae</taxon>
        <taxon>Streptophyta</taxon>
        <taxon>Embryophyta</taxon>
        <taxon>Tracheophyta</taxon>
        <taxon>Spermatophyta</taxon>
        <taxon>Magnoliopsida</taxon>
        <taxon>eudicotyledons</taxon>
        <taxon>Gunneridae</taxon>
        <taxon>Pentapetalae</taxon>
        <taxon>rosids</taxon>
        <taxon>fabids</taxon>
        <taxon>Fabales</taxon>
        <taxon>Fabaceae</taxon>
        <taxon>Papilionoideae</taxon>
        <taxon>50 kb inversion clade</taxon>
        <taxon>NPAAA clade</taxon>
        <taxon>indigoferoid/millettioid clade</taxon>
        <taxon>Phaseoleae</taxon>
        <taxon>Vigna</taxon>
    </lineage>
</organism>
<dbReference type="AlphaFoldDB" id="A0A8T0JDF6"/>
<dbReference type="EMBL" id="JABFOF010000011">
    <property type="protein sequence ID" value="KAG2371242.1"/>
    <property type="molecule type" value="Genomic_DNA"/>
</dbReference>
<dbReference type="Proteomes" id="UP000743370">
    <property type="component" value="Unassembled WGS sequence"/>
</dbReference>
<protein>
    <submittedName>
        <fullName evidence="1">Uncharacterized protein</fullName>
    </submittedName>
</protein>
<proteinExistence type="predicted"/>
<name>A0A8T0JDF6_PHAAN</name>
<reference evidence="1 2" key="1">
    <citation type="submission" date="2020-05" db="EMBL/GenBank/DDBJ databases">
        <title>Vigna angularis (adzuki bean) Var. LongXiaoDou No. 4 denovo assembly.</title>
        <authorList>
            <person name="Xiang H."/>
        </authorList>
    </citation>
    <scope>NUCLEOTIDE SEQUENCE [LARGE SCALE GENOMIC DNA]</scope>
    <source>
        <tissue evidence="1">Leaf</tissue>
    </source>
</reference>
<sequence>MANLNPLQLSALNQIKLHLLGEFSPLPITSSSDVTKNNFSFLFEEPNPTSSQSNSICYQSSTSHSFETMDHFFSDFLDFPTTSMEHQFSRFELESKPQMRSPHSESTPSNIYLGFHISEHACPSVVAGAELEEGDGAGAGKKGLQAFNYGPQRSTFPARVVFQEETDEVG</sequence>
<gene>
    <name evidence="1" type="ORF">HKW66_Vig0214160</name>
</gene>
<evidence type="ECO:0000313" key="1">
    <source>
        <dbReference type="EMBL" id="KAG2371242.1"/>
    </source>
</evidence>
<comment type="caution">
    <text evidence="1">The sequence shown here is derived from an EMBL/GenBank/DDBJ whole genome shotgun (WGS) entry which is preliminary data.</text>
</comment>
<evidence type="ECO:0000313" key="2">
    <source>
        <dbReference type="Proteomes" id="UP000743370"/>
    </source>
</evidence>